<name>A0AB34VKA9_9GAMM</name>
<evidence type="ECO:0000313" key="2">
    <source>
        <dbReference type="EMBL" id="KTT00963.1"/>
    </source>
</evidence>
<reference evidence="2 3" key="1">
    <citation type="journal article" date="2016" name="Front. Microbiol.">
        <title>Genomic Resource of Rice Seed Associated Bacteria.</title>
        <authorList>
            <person name="Midha S."/>
            <person name="Bansal K."/>
            <person name="Sharma S."/>
            <person name="Kumar N."/>
            <person name="Patil P.P."/>
            <person name="Chaudhry V."/>
            <person name="Patil P.B."/>
        </authorList>
    </citation>
    <scope>NUCLEOTIDE SEQUENCE [LARGE SCALE GENOMIC DNA]</scope>
    <source>
        <strain evidence="2 3">RSA13</strain>
    </source>
</reference>
<feature type="compositionally biased region" description="Acidic residues" evidence="1">
    <location>
        <begin position="87"/>
        <end position="97"/>
    </location>
</feature>
<dbReference type="Proteomes" id="UP000072520">
    <property type="component" value="Unassembled WGS sequence"/>
</dbReference>
<sequence length="207" mass="22409">MAKKPFSFAHLVGLNRSAAARAAEEHDDDDEEKKGKKARSRRAEEQDDDDNRDPDADDDSDDPDAEDDDNKDPDAEEDDDKKRDPDASEGDDDDGDDDEKRDGRKARTAERQRCARIFNSSYAAANPALAASLAFNTGMSSADAIRVMKSSGSAAAAPEPRRASLDDRMRSAGNVRLGPDGQKTTATRASAVVEKMTGLYNSARGNK</sequence>
<organism evidence="2 3">
    <name type="scientific">Pantoea stewartii</name>
    <dbReference type="NCBI Taxonomy" id="66269"/>
    <lineage>
        <taxon>Bacteria</taxon>
        <taxon>Pseudomonadati</taxon>
        <taxon>Pseudomonadota</taxon>
        <taxon>Gammaproteobacteria</taxon>
        <taxon>Enterobacterales</taxon>
        <taxon>Erwiniaceae</taxon>
        <taxon>Pantoea</taxon>
    </lineage>
</organism>
<feature type="compositionally biased region" description="Acidic residues" evidence="1">
    <location>
        <begin position="45"/>
        <end position="79"/>
    </location>
</feature>
<feature type="compositionally biased region" description="Basic and acidic residues" evidence="1">
    <location>
        <begin position="98"/>
        <end position="113"/>
    </location>
</feature>
<feature type="compositionally biased region" description="Basic and acidic residues" evidence="1">
    <location>
        <begin position="159"/>
        <end position="170"/>
    </location>
</feature>
<feature type="region of interest" description="Disordered" evidence="1">
    <location>
        <begin position="18"/>
        <end position="113"/>
    </location>
</feature>
<proteinExistence type="predicted"/>
<dbReference type="EMBL" id="LDSI01000002">
    <property type="protein sequence ID" value="KTT00963.1"/>
    <property type="molecule type" value="Genomic_DNA"/>
</dbReference>
<accession>A0AB34VKA9</accession>
<protein>
    <recommendedName>
        <fullName evidence="4">Phage protein</fullName>
    </recommendedName>
</protein>
<evidence type="ECO:0008006" key="4">
    <source>
        <dbReference type="Google" id="ProtNLM"/>
    </source>
</evidence>
<dbReference type="AlphaFoldDB" id="A0AB34VKA9"/>
<comment type="caution">
    <text evidence="2">The sequence shown here is derived from an EMBL/GenBank/DDBJ whole genome shotgun (WGS) entry which is preliminary data.</text>
</comment>
<gene>
    <name evidence="2" type="ORF">RSA13_00630</name>
</gene>
<evidence type="ECO:0000256" key="1">
    <source>
        <dbReference type="SAM" id="MobiDB-lite"/>
    </source>
</evidence>
<feature type="region of interest" description="Disordered" evidence="1">
    <location>
        <begin position="150"/>
        <end position="187"/>
    </location>
</feature>
<evidence type="ECO:0000313" key="3">
    <source>
        <dbReference type="Proteomes" id="UP000072520"/>
    </source>
</evidence>
<dbReference type="RefSeq" id="WP_058708017.1">
    <property type="nucleotide sequence ID" value="NZ_LDSI01000002.1"/>
</dbReference>